<feature type="domain" description="Peptidase M48" evidence="8">
    <location>
        <begin position="53"/>
        <end position="236"/>
    </location>
</feature>
<name>A0A395JUL0_9GAMM</name>
<comment type="caution">
    <text evidence="9">The sequence shown here is derived from an EMBL/GenBank/DDBJ whole genome shotgun (WGS) entry which is preliminary data.</text>
</comment>
<keyword evidence="3" id="KW-0479">Metal-binding</keyword>
<evidence type="ECO:0000256" key="6">
    <source>
        <dbReference type="ARBA" id="ARBA00023049"/>
    </source>
</evidence>
<dbReference type="GO" id="GO:0004222">
    <property type="term" value="F:metalloendopeptidase activity"/>
    <property type="evidence" value="ECO:0007669"/>
    <property type="project" value="InterPro"/>
</dbReference>
<proteinExistence type="predicted"/>
<dbReference type="Gene3D" id="3.30.2010.10">
    <property type="entry name" value="Metalloproteases ('zincins'), catalytic domain"/>
    <property type="match status" value="1"/>
</dbReference>
<keyword evidence="10" id="KW-1185">Reference proteome</keyword>
<evidence type="ECO:0000256" key="2">
    <source>
        <dbReference type="ARBA" id="ARBA00022670"/>
    </source>
</evidence>
<keyword evidence="4" id="KW-0378">Hydrolase</keyword>
<evidence type="ECO:0000259" key="8">
    <source>
        <dbReference type="Pfam" id="PF01435"/>
    </source>
</evidence>
<evidence type="ECO:0000313" key="10">
    <source>
        <dbReference type="Proteomes" id="UP000253083"/>
    </source>
</evidence>
<evidence type="ECO:0000256" key="3">
    <source>
        <dbReference type="ARBA" id="ARBA00022723"/>
    </source>
</evidence>
<dbReference type="GO" id="GO:0051603">
    <property type="term" value="P:proteolysis involved in protein catabolic process"/>
    <property type="evidence" value="ECO:0007669"/>
    <property type="project" value="TreeGrafter"/>
</dbReference>
<gene>
    <name evidence="9" type="ORF">DFR28_101614</name>
</gene>
<dbReference type="InterPro" id="IPR001915">
    <property type="entry name" value="Peptidase_M48"/>
</dbReference>
<dbReference type="OrthoDB" id="9810445at2"/>
<evidence type="ECO:0000256" key="5">
    <source>
        <dbReference type="ARBA" id="ARBA00022833"/>
    </source>
</evidence>
<reference evidence="9 10" key="1">
    <citation type="submission" date="2018-06" db="EMBL/GenBank/DDBJ databases">
        <title>Genomic Encyclopedia of Type Strains, Phase IV (KMG-IV): sequencing the most valuable type-strain genomes for metagenomic binning, comparative biology and taxonomic classification.</title>
        <authorList>
            <person name="Goeker M."/>
        </authorList>
    </citation>
    <scope>NUCLEOTIDE SEQUENCE [LARGE SCALE GENOMIC DNA]</scope>
    <source>
        <strain evidence="9 10">DSM 24032</strain>
    </source>
</reference>
<keyword evidence="7" id="KW-0732">Signal</keyword>
<dbReference type="AlphaFoldDB" id="A0A395JUL0"/>
<evidence type="ECO:0000256" key="1">
    <source>
        <dbReference type="ARBA" id="ARBA00001947"/>
    </source>
</evidence>
<organism evidence="9 10">
    <name type="scientific">Arenicella xantha</name>
    <dbReference type="NCBI Taxonomy" id="644221"/>
    <lineage>
        <taxon>Bacteria</taxon>
        <taxon>Pseudomonadati</taxon>
        <taxon>Pseudomonadota</taxon>
        <taxon>Gammaproteobacteria</taxon>
        <taxon>Arenicellales</taxon>
        <taxon>Arenicellaceae</taxon>
        <taxon>Arenicella</taxon>
    </lineage>
</organism>
<sequence>MNSNRLLLKQLMLLVALSLLTSDLWGAVPTAGIDLKRHLALMAEGPEYDDPELNEYVTKVGNRVLAQSEQADKNYTFIIQDIPIPNARVAGYEVVYINRGLLNVLNSEAELAGVMAHELGHNIAGHVKESVARDRRNRFFATVASILVGNSSLGDAMMAQSDVNRFKYSRLAELEADSFASKYLYAAGYEPSQLIGALSQLADFGTFFAQVSNQAPSHHGLAATHPRTDQRLRKVVEDAGVLPPGEGYVGRDEYREAVSGIVYGPNYRRTAPKGYKRYSNENLNITFLYPDTWSFDLKGAKIVLKDAQKTAQLKISIEPTLDIKVTSEEAIKAKYPDDLVDLQKIHPDATRDLGMIGARPAQRVALAMVARNTFHFLGIAKNNQITAEQDREFVEIIRSFRRMTAKDRTDDYVTEIYYERLKPGETFESLARDAKLNAATAEMELRVLNGYYPTGEAEPGTWIKKLRKVKIDMD</sequence>
<keyword evidence="6" id="KW-0482">Metalloprotease</keyword>
<dbReference type="EMBL" id="QNRT01000001">
    <property type="protein sequence ID" value="RBP53228.1"/>
    <property type="molecule type" value="Genomic_DNA"/>
</dbReference>
<accession>A0A395JUL0</accession>
<dbReference type="InParanoid" id="A0A395JUL0"/>
<keyword evidence="2 9" id="KW-0645">Protease</keyword>
<evidence type="ECO:0000256" key="4">
    <source>
        <dbReference type="ARBA" id="ARBA00022801"/>
    </source>
</evidence>
<dbReference type="PANTHER" id="PTHR22726:SF1">
    <property type="entry name" value="METALLOENDOPEPTIDASE OMA1, MITOCHONDRIAL"/>
    <property type="match status" value="1"/>
</dbReference>
<evidence type="ECO:0000313" key="9">
    <source>
        <dbReference type="EMBL" id="RBP53228.1"/>
    </source>
</evidence>
<dbReference type="Proteomes" id="UP000253083">
    <property type="component" value="Unassembled WGS sequence"/>
</dbReference>
<dbReference type="InterPro" id="IPR051156">
    <property type="entry name" value="Mito/Outer_Membr_Metalloprot"/>
</dbReference>
<evidence type="ECO:0000256" key="7">
    <source>
        <dbReference type="SAM" id="SignalP"/>
    </source>
</evidence>
<protein>
    <submittedName>
        <fullName evidence="9">Putative Zn-dependent protease</fullName>
    </submittedName>
</protein>
<feature type="chain" id="PRO_5017482896" evidence="7">
    <location>
        <begin position="27"/>
        <end position="474"/>
    </location>
</feature>
<dbReference type="Pfam" id="PF01435">
    <property type="entry name" value="Peptidase_M48"/>
    <property type="match status" value="1"/>
</dbReference>
<dbReference type="GO" id="GO:0016020">
    <property type="term" value="C:membrane"/>
    <property type="evidence" value="ECO:0007669"/>
    <property type="project" value="TreeGrafter"/>
</dbReference>
<dbReference type="PANTHER" id="PTHR22726">
    <property type="entry name" value="METALLOENDOPEPTIDASE OMA1"/>
    <property type="match status" value="1"/>
</dbReference>
<dbReference type="GO" id="GO:0046872">
    <property type="term" value="F:metal ion binding"/>
    <property type="evidence" value="ECO:0007669"/>
    <property type="project" value="UniProtKB-KW"/>
</dbReference>
<dbReference type="RefSeq" id="WP_113952816.1">
    <property type="nucleotide sequence ID" value="NZ_QNRT01000001.1"/>
</dbReference>
<keyword evidence="5" id="KW-0862">Zinc</keyword>
<feature type="signal peptide" evidence="7">
    <location>
        <begin position="1"/>
        <end position="26"/>
    </location>
</feature>
<comment type="cofactor">
    <cofactor evidence="1">
        <name>Zn(2+)</name>
        <dbReference type="ChEBI" id="CHEBI:29105"/>
    </cofactor>
</comment>